<feature type="region of interest" description="Disordered" evidence="1">
    <location>
        <begin position="247"/>
        <end position="323"/>
    </location>
</feature>
<evidence type="ECO:0000313" key="3">
    <source>
        <dbReference type="Proteomes" id="UP000076722"/>
    </source>
</evidence>
<keyword evidence="3" id="KW-1185">Reference proteome</keyword>
<feature type="region of interest" description="Disordered" evidence="1">
    <location>
        <begin position="336"/>
        <end position="364"/>
    </location>
</feature>
<accession>A0A164NYN3</accession>
<sequence length="387" mass="42481">MSVTSTPVPAVNDTVNTTTVDPNPAVESDTSNAEAALYTVTVGEKAKSKKTRKLGSKSSTSEARERWDKSKEMLAAKLAKKNKKKASVEAGDAEIQEIKMKEVDRVLLFPWAEEDPDPNKVLLSPTGINLLGRHRLVHKLDNGKRLLLDTSASAIQLANWFIALFPEARDWLLDNYTLPNPNALSLLRPAKRFGTLVDPVPQDVEFTAAHFLATNRAPYVLVMRPYQTIPRDVWEQFGVEAGSAKEKAVEDNAVAGPSHTTDTAKDVKSDKEFIIVDNMDASDEGEYVGSDAPESESCSDMDVEDDDDLGEPQASTSAGKKRASVLEVVLPSKRPRFKVPRAPTPWRLSLTPPPLPPPIPAPEPVITQRRHARIVIPKAVTKRNPFA</sequence>
<organism evidence="2 3">
    <name type="scientific">Sistotremastrum niveocremeum HHB9708</name>
    <dbReference type="NCBI Taxonomy" id="1314777"/>
    <lineage>
        <taxon>Eukaryota</taxon>
        <taxon>Fungi</taxon>
        <taxon>Dikarya</taxon>
        <taxon>Basidiomycota</taxon>
        <taxon>Agaricomycotina</taxon>
        <taxon>Agaricomycetes</taxon>
        <taxon>Sistotremastrales</taxon>
        <taxon>Sistotremastraceae</taxon>
        <taxon>Sertulicium</taxon>
        <taxon>Sertulicium niveocremeum</taxon>
    </lineage>
</organism>
<evidence type="ECO:0000256" key="1">
    <source>
        <dbReference type="SAM" id="MobiDB-lite"/>
    </source>
</evidence>
<feature type="compositionally biased region" description="Low complexity" evidence="1">
    <location>
        <begin position="1"/>
        <end position="26"/>
    </location>
</feature>
<proteinExistence type="predicted"/>
<feature type="compositionally biased region" description="Acidic residues" evidence="1">
    <location>
        <begin position="293"/>
        <end position="310"/>
    </location>
</feature>
<evidence type="ECO:0000313" key="2">
    <source>
        <dbReference type="EMBL" id="KZS88175.1"/>
    </source>
</evidence>
<reference evidence="2 3" key="1">
    <citation type="journal article" date="2016" name="Mol. Biol. Evol.">
        <title>Comparative Genomics of Early-Diverging Mushroom-Forming Fungi Provides Insights into the Origins of Lignocellulose Decay Capabilities.</title>
        <authorList>
            <person name="Nagy L.G."/>
            <person name="Riley R."/>
            <person name="Tritt A."/>
            <person name="Adam C."/>
            <person name="Daum C."/>
            <person name="Floudas D."/>
            <person name="Sun H."/>
            <person name="Yadav J.S."/>
            <person name="Pangilinan J."/>
            <person name="Larsson K.H."/>
            <person name="Matsuura K."/>
            <person name="Barry K."/>
            <person name="Labutti K."/>
            <person name="Kuo R."/>
            <person name="Ohm R.A."/>
            <person name="Bhattacharya S.S."/>
            <person name="Shirouzu T."/>
            <person name="Yoshinaga Y."/>
            <person name="Martin F.M."/>
            <person name="Grigoriev I.V."/>
            <person name="Hibbett D.S."/>
        </authorList>
    </citation>
    <scope>NUCLEOTIDE SEQUENCE [LARGE SCALE GENOMIC DNA]</scope>
    <source>
        <strain evidence="2 3">HHB9708</strain>
    </source>
</reference>
<feature type="compositionally biased region" description="Basic and acidic residues" evidence="1">
    <location>
        <begin position="262"/>
        <end position="274"/>
    </location>
</feature>
<dbReference type="Proteomes" id="UP000076722">
    <property type="component" value="Unassembled WGS sequence"/>
</dbReference>
<protein>
    <submittedName>
        <fullName evidence="2">Uncharacterized protein</fullName>
    </submittedName>
</protein>
<feature type="region of interest" description="Disordered" evidence="1">
    <location>
        <begin position="1"/>
        <end position="69"/>
    </location>
</feature>
<dbReference type="EMBL" id="KV419439">
    <property type="protein sequence ID" value="KZS88175.1"/>
    <property type="molecule type" value="Genomic_DNA"/>
</dbReference>
<dbReference type="AlphaFoldDB" id="A0A164NYN3"/>
<gene>
    <name evidence="2" type="ORF">SISNIDRAFT_490358</name>
</gene>
<feature type="compositionally biased region" description="Pro residues" evidence="1">
    <location>
        <begin position="351"/>
        <end position="363"/>
    </location>
</feature>
<name>A0A164NYN3_9AGAM</name>